<dbReference type="AlphaFoldDB" id="A0A8K0XLU6"/>
<reference evidence="1" key="1">
    <citation type="journal article" date="2021" name="New Phytol.">
        <title>Evolutionary innovations through gain and loss of genes in the ectomycorrhizal Boletales.</title>
        <authorList>
            <person name="Wu G."/>
            <person name="Miyauchi S."/>
            <person name="Morin E."/>
            <person name="Kuo A."/>
            <person name="Drula E."/>
            <person name="Varga T."/>
            <person name="Kohler A."/>
            <person name="Feng B."/>
            <person name="Cao Y."/>
            <person name="Lipzen A."/>
            <person name="Daum C."/>
            <person name="Hundley H."/>
            <person name="Pangilinan J."/>
            <person name="Johnson J."/>
            <person name="Barry K."/>
            <person name="LaButti K."/>
            <person name="Ng V."/>
            <person name="Ahrendt S."/>
            <person name="Min B."/>
            <person name="Choi I.G."/>
            <person name="Park H."/>
            <person name="Plett J.M."/>
            <person name="Magnuson J."/>
            <person name="Spatafora J.W."/>
            <person name="Nagy L.G."/>
            <person name="Henrissat B."/>
            <person name="Grigoriev I.V."/>
            <person name="Yang Z.L."/>
            <person name="Xu J."/>
            <person name="Martin F.M."/>
        </authorList>
    </citation>
    <scope>NUCLEOTIDE SEQUENCE</scope>
    <source>
        <strain evidence="1">KKN 215</strain>
    </source>
</reference>
<organism evidence="1 2">
    <name type="scientific">Cristinia sonorae</name>
    <dbReference type="NCBI Taxonomy" id="1940300"/>
    <lineage>
        <taxon>Eukaryota</taxon>
        <taxon>Fungi</taxon>
        <taxon>Dikarya</taxon>
        <taxon>Basidiomycota</taxon>
        <taxon>Agaricomycotina</taxon>
        <taxon>Agaricomycetes</taxon>
        <taxon>Agaricomycetidae</taxon>
        <taxon>Agaricales</taxon>
        <taxon>Pleurotineae</taxon>
        <taxon>Stephanosporaceae</taxon>
        <taxon>Cristinia</taxon>
    </lineage>
</organism>
<name>A0A8K0XLU6_9AGAR</name>
<proteinExistence type="predicted"/>
<gene>
    <name evidence="1" type="ORF">BXZ70DRAFT_1010987</name>
</gene>
<protein>
    <submittedName>
        <fullName evidence="1">Uncharacterized protein</fullName>
    </submittedName>
</protein>
<keyword evidence="2" id="KW-1185">Reference proteome</keyword>
<accession>A0A8K0XLU6</accession>
<evidence type="ECO:0000313" key="2">
    <source>
        <dbReference type="Proteomes" id="UP000813824"/>
    </source>
</evidence>
<evidence type="ECO:0000313" key="1">
    <source>
        <dbReference type="EMBL" id="KAH8091790.1"/>
    </source>
</evidence>
<dbReference type="Proteomes" id="UP000813824">
    <property type="component" value="Unassembled WGS sequence"/>
</dbReference>
<comment type="caution">
    <text evidence="1">The sequence shown here is derived from an EMBL/GenBank/DDBJ whole genome shotgun (WGS) entry which is preliminary data.</text>
</comment>
<sequence>MSTLSPEQVATELQNAHTNMRDYLVPFLANHSVTMEEKRKALEGHMTILDRLQRALMVLCVHLEQLPQPPSSLQTWAQILAALQQIKDRFGIQRNFSDEGAFDARCAHITPLLDALARAMRGL</sequence>
<dbReference type="EMBL" id="JAEVFJ010000034">
    <property type="protein sequence ID" value="KAH8091790.1"/>
    <property type="molecule type" value="Genomic_DNA"/>
</dbReference>